<evidence type="ECO:0000313" key="1">
    <source>
        <dbReference type="EMBL" id="AMP15701.1"/>
    </source>
</evidence>
<dbReference type="Proteomes" id="UP000074914">
    <property type="component" value="Chromosome"/>
</dbReference>
<keyword evidence="2" id="KW-1185">Reference proteome</keyword>
<proteinExistence type="predicted"/>
<sequence>MNIYQSIADDLRITISLEELSSIGNQFEAAEKSYLALGH</sequence>
<evidence type="ECO:0000313" key="2">
    <source>
        <dbReference type="Proteomes" id="UP000074914"/>
    </source>
</evidence>
<organism evidence="1 2">
    <name type="scientific">Collimonas pratensis</name>
    <dbReference type="NCBI Taxonomy" id="279113"/>
    <lineage>
        <taxon>Bacteria</taxon>
        <taxon>Pseudomonadati</taxon>
        <taxon>Pseudomonadota</taxon>
        <taxon>Betaproteobacteria</taxon>
        <taxon>Burkholderiales</taxon>
        <taxon>Oxalobacteraceae</taxon>
        <taxon>Collimonas</taxon>
    </lineage>
</organism>
<name>A0ABN4MD90_9BURK</name>
<accession>A0ABN4MD90</accession>
<dbReference type="EMBL" id="CP013236">
    <property type="protein sequence ID" value="AMP15701.1"/>
    <property type="molecule type" value="Genomic_DNA"/>
</dbReference>
<reference evidence="1 2" key="1">
    <citation type="submission" date="2015-11" db="EMBL/GenBank/DDBJ databases">
        <title>Exploring the genomic traits of fungus-feeding bacterial genus Collimonas.</title>
        <authorList>
            <person name="Song C."/>
            <person name="Schmidt R."/>
            <person name="de Jager V."/>
            <person name="Krzyzanowska D."/>
            <person name="Jongedijk E."/>
            <person name="Cankar K."/>
            <person name="Beekwilder J."/>
            <person name="van Veen A."/>
            <person name="de Boer W."/>
            <person name="van Veen J.A."/>
            <person name="Garbeva P."/>
        </authorList>
    </citation>
    <scope>NUCLEOTIDE SEQUENCE [LARGE SCALE GENOMIC DNA]</scope>
    <source>
        <strain evidence="1 2">Ter291</strain>
    </source>
</reference>
<gene>
    <name evidence="1" type="ORF">CPter291_3466</name>
</gene>
<protein>
    <submittedName>
        <fullName evidence="1">Uncharacterized protein</fullName>
    </submittedName>
</protein>